<reference evidence="2" key="1">
    <citation type="journal article" date="2019" name="Plant Biotechnol. J.">
        <title>Genome sequencing of the Australian wild diploid species Gossypium australe highlights disease resistance and delayed gland morphogenesis.</title>
        <authorList>
            <person name="Cai Y."/>
            <person name="Cai X."/>
            <person name="Wang Q."/>
            <person name="Wang P."/>
            <person name="Zhang Y."/>
            <person name="Cai C."/>
            <person name="Xu Y."/>
            <person name="Wang K."/>
            <person name="Zhou Z."/>
            <person name="Wang C."/>
            <person name="Geng S."/>
            <person name="Li B."/>
            <person name="Dong Q."/>
            <person name="Hou Y."/>
            <person name="Wang H."/>
            <person name="Ai P."/>
            <person name="Liu Z."/>
            <person name="Yi F."/>
            <person name="Sun M."/>
            <person name="An G."/>
            <person name="Cheng J."/>
            <person name="Zhang Y."/>
            <person name="Shi Q."/>
            <person name="Xie Y."/>
            <person name="Shi X."/>
            <person name="Chang Y."/>
            <person name="Huang F."/>
            <person name="Chen Y."/>
            <person name="Hong S."/>
            <person name="Mi L."/>
            <person name="Sun Q."/>
            <person name="Zhang L."/>
            <person name="Zhou B."/>
            <person name="Peng R."/>
            <person name="Zhang X."/>
            <person name="Liu F."/>
        </authorList>
    </citation>
    <scope>NUCLEOTIDE SEQUENCE [LARGE SCALE GENOMIC DNA]</scope>
    <source>
        <strain evidence="2">cv. PA1801</strain>
    </source>
</reference>
<dbReference type="AlphaFoldDB" id="A0A5B6W8S8"/>
<evidence type="ECO:0000313" key="1">
    <source>
        <dbReference type="EMBL" id="KAA3477537.1"/>
    </source>
</evidence>
<gene>
    <name evidence="1" type="ORF">EPI10_011418</name>
</gene>
<name>A0A5B6W8S8_9ROSI</name>
<keyword evidence="2" id="KW-1185">Reference proteome</keyword>
<dbReference type="Proteomes" id="UP000325315">
    <property type="component" value="Unassembled WGS sequence"/>
</dbReference>
<dbReference type="EMBL" id="SMMG02000004">
    <property type="protein sequence ID" value="KAA3477537.1"/>
    <property type="molecule type" value="Genomic_DNA"/>
</dbReference>
<protein>
    <submittedName>
        <fullName evidence="1">DNA/RNA polymerases superfamily protein</fullName>
    </submittedName>
</protein>
<dbReference type="OrthoDB" id="1738613at2759"/>
<dbReference type="GO" id="GO:0003676">
    <property type="term" value="F:nucleic acid binding"/>
    <property type="evidence" value="ECO:0007669"/>
    <property type="project" value="InterPro"/>
</dbReference>
<dbReference type="PANTHER" id="PTHR45835">
    <property type="entry name" value="YALI0A06105P"/>
    <property type="match status" value="1"/>
</dbReference>
<dbReference type="InterPro" id="IPR036397">
    <property type="entry name" value="RNaseH_sf"/>
</dbReference>
<comment type="caution">
    <text evidence="1">The sequence shown here is derived from an EMBL/GenBank/DDBJ whole genome shotgun (WGS) entry which is preliminary data.</text>
</comment>
<proteinExistence type="predicted"/>
<organism evidence="1 2">
    <name type="scientific">Gossypium australe</name>
    <dbReference type="NCBI Taxonomy" id="47621"/>
    <lineage>
        <taxon>Eukaryota</taxon>
        <taxon>Viridiplantae</taxon>
        <taxon>Streptophyta</taxon>
        <taxon>Embryophyta</taxon>
        <taxon>Tracheophyta</taxon>
        <taxon>Spermatophyta</taxon>
        <taxon>Magnoliopsida</taxon>
        <taxon>eudicotyledons</taxon>
        <taxon>Gunneridae</taxon>
        <taxon>Pentapetalae</taxon>
        <taxon>rosids</taxon>
        <taxon>malvids</taxon>
        <taxon>Malvales</taxon>
        <taxon>Malvaceae</taxon>
        <taxon>Malvoideae</taxon>
        <taxon>Gossypium</taxon>
    </lineage>
</organism>
<accession>A0A5B6W8S8</accession>
<dbReference type="Gene3D" id="3.30.420.10">
    <property type="entry name" value="Ribonuclease H-like superfamily/Ribonuclease H"/>
    <property type="match status" value="1"/>
</dbReference>
<dbReference type="PANTHER" id="PTHR45835:SF99">
    <property type="entry name" value="CHROMO DOMAIN-CONTAINING PROTEIN-RELATED"/>
    <property type="match status" value="1"/>
</dbReference>
<evidence type="ECO:0000313" key="2">
    <source>
        <dbReference type="Proteomes" id="UP000325315"/>
    </source>
</evidence>
<sequence length="119" mass="13687">MKKEITKFVSGLPTNTSMKNVVWIIVDQLTKSAHFVAVQRNYLLEKLMELYISKIVRLHCISFSIYLPLTELAYNNSYHANLGMPPFKALYGRKCRSSICWMKLGEKNLVGLNLVCETK</sequence>